<dbReference type="InterPro" id="IPR024785">
    <property type="entry name" value="TORC_C"/>
</dbReference>
<evidence type="ECO:0000256" key="5">
    <source>
        <dbReference type="ARBA" id="ARBA00022553"/>
    </source>
</evidence>
<feature type="domain" description="Transducer of regulated CREB activity C-terminal" evidence="13">
    <location>
        <begin position="599"/>
        <end position="677"/>
    </location>
</feature>
<accession>A0ABM1B8R4</accession>
<dbReference type="PANTHER" id="PTHR13589:SF15">
    <property type="entry name" value="CREB-REGULATED TRANSCRIPTION COACTIVATOR, ISOFORM B"/>
    <property type="match status" value="1"/>
</dbReference>
<evidence type="ECO:0000313" key="15">
    <source>
        <dbReference type="RefSeq" id="XP_013777111.2"/>
    </source>
</evidence>
<dbReference type="Pfam" id="PF12886">
    <property type="entry name" value="TORC_C"/>
    <property type="match status" value="1"/>
</dbReference>
<dbReference type="InterPro" id="IPR024784">
    <property type="entry name" value="TORC_M"/>
</dbReference>
<dbReference type="GeneID" id="106461802"/>
<feature type="domain" description="Transducer of regulated CREB activity middle" evidence="12">
    <location>
        <begin position="129"/>
        <end position="258"/>
    </location>
</feature>
<dbReference type="Pfam" id="PF12884">
    <property type="entry name" value="TORC_N"/>
    <property type="match status" value="1"/>
</dbReference>
<keyword evidence="14" id="KW-1185">Reference proteome</keyword>
<dbReference type="InterPro" id="IPR024783">
    <property type="entry name" value="TORC_N"/>
</dbReference>
<name>A0ABM1B8R4_LIMPO</name>
<evidence type="ECO:0000256" key="10">
    <source>
        <dbReference type="SAM" id="MobiDB-lite"/>
    </source>
</evidence>
<evidence type="ECO:0000256" key="8">
    <source>
        <dbReference type="ARBA" id="ARBA00023163"/>
    </source>
</evidence>
<dbReference type="RefSeq" id="XP_013777111.2">
    <property type="nucleotide sequence ID" value="XM_013921657.2"/>
</dbReference>
<organism evidence="14 15">
    <name type="scientific">Limulus polyphemus</name>
    <name type="common">Atlantic horseshoe crab</name>
    <dbReference type="NCBI Taxonomy" id="6850"/>
    <lineage>
        <taxon>Eukaryota</taxon>
        <taxon>Metazoa</taxon>
        <taxon>Ecdysozoa</taxon>
        <taxon>Arthropoda</taxon>
        <taxon>Chelicerata</taxon>
        <taxon>Merostomata</taxon>
        <taxon>Xiphosura</taxon>
        <taxon>Limulidae</taxon>
        <taxon>Limulus</taxon>
    </lineage>
</organism>
<feature type="domain" description="Transducer of regulated CREB activity N-terminal" evidence="11">
    <location>
        <begin position="4"/>
        <end position="60"/>
    </location>
</feature>
<protein>
    <submittedName>
        <fullName evidence="15">CREB-regulated transcription coactivator 1-like isoform X1</fullName>
    </submittedName>
</protein>
<dbReference type="InterPro" id="IPR024786">
    <property type="entry name" value="TORC"/>
</dbReference>
<evidence type="ECO:0000256" key="2">
    <source>
        <dbReference type="ARBA" id="ARBA00004496"/>
    </source>
</evidence>
<keyword evidence="8" id="KW-0804">Transcription</keyword>
<evidence type="ECO:0000256" key="9">
    <source>
        <dbReference type="ARBA" id="ARBA00023242"/>
    </source>
</evidence>
<dbReference type="PANTHER" id="PTHR13589">
    <property type="entry name" value="CREB-REGULATED TRANSCRIPTION COACTIVATOR"/>
    <property type="match status" value="1"/>
</dbReference>
<evidence type="ECO:0000256" key="6">
    <source>
        <dbReference type="ARBA" id="ARBA00023015"/>
    </source>
</evidence>
<evidence type="ECO:0000256" key="4">
    <source>
        <dbReference type="ARBA" id="ARBA00022490"/>
    </source>
</evidence>
<proteinExistence type="inferred from homology"/>
<dbReference type="Proteomes" id="UP000694941">
    <property type="component" value="Unplaced"/>
</dbReference>
<feature type="compositionally biased region" description="Polar residues" evidence="10">
    <location>
        <begin position="299"/>
        <end position="308"/>
    </location>
</feature>
<evidence type="ECO:0000256" key="3">
    <source>
        <dbReference type="ARBA" id="ARBA00007167"/>
    </source>
</evidence>
<keyword evidence="9" id="KW-0539">Nucleus</keyword>
<evidence type="ECO:0000259" key="12">
    <source>
        <dbReference type="Pfam" id="PF12885"/>
    </source>
</evidence>
<evidence type="ECO:0000256" key="7">
    <source>
        <dbReference type="ARBA" id="ARBA00023159"/>
    </source>
</evidence>
<evidence type="ECO:0000256" key="1">
    <source>
        <dbReference type="ARBA" id="ARBA00004123"/>
    </source>
</evidence>
<evidence type="ECO:0000259" key="11">
    <source>
        <dbReference type="Pfam" id="PF12884"/>
    </source>
</evidence>
<gene>
    <name evidence="15" type="primary">LOC106461802</name>
</gene>
<keyword evidence="5" id="KW-0597">Phosphoprotein</keyword>
<dbReference type="Pfam" id="PF12885">
    <property type="entry name" value="TORC_M"/>
    <property type="match status" value="1"/>
</dbReference>
<feature type="region of interest" description="Disordered" evidence="10">
    <location>
        <begin position="291"/>
        <end position="321"/>
    </location>
</feature>
<keyword evidence="7" id="KW-0010">Activator</keyword>
<keyword evidence="4" id="KW-0963">Cytoplasm</keyword>
<reference evidence="15" key="1">
    <citation type="submission" date="2025-08" db="UniProtKB">
        <authorList>
            <consortium name="RefSeq"/>
        </authorList>
    </citation>
    <scope>IDENTIFICATION</scope>
    <source>
        <tissue evidence="15">Muscle</tissue>
    </source>
</reference>
<evidence type="ECO:0000313" key="14">
    <source>
        <dbReference type="Proteomes" id="UP000694941"/>
    </source>
</evidence>
<keyword evidence="6" id="KW-0805">Transcription regulation</keyword>
<comment type="similarity">
    <text evidence="3">Belongs to the TORC family.</text>
</comment>
<sequence>MASPRKFSEKIALHNQKQAKETAEFDQVMRDVLGAKRGVFQKQQILINQALGGYRVGSLPNVNQGAGVRLEDAKQGNDLLNERTYIDRSRQLISSGSRPVGYEKQLNDLMFTSGGQVHLSIPPDTNWRRTNSDSALHHSAIYFPDNSPGISIPMTSKYDTSDEMDSMQMASNYLDPKKAEENVFPQLSQSLPKSSEMPAVDIYPLENEDSMMHIALPSNTGSLPDLTNLQCLSPLAAPNDMEDRRISSSSSLQNSTQAFIGNCPFPFFPQQQLTQVIDSGINEIGLVPSSINVEPGREQGSSQHSNCGPSPSPSSRHHHHYGQNILGMVGSSSRSHSHQHGFHTLKQQLRYNQPTRHDLMQMTMEGLTKGTRGLSLSNYSQKPELDVYSQKDPYLMSHQTSGNQIGMLCQNSVGLQNSRIPADHSCSAPASPIAHSFPTVEYSELGYNLSLSKNPFTDSDYHFQQHHQQTRSPQQQLEQIDMFNKTSDQGKHLPMFADSTSPGFGTNQISHATSVAGYVDTPVESGDNSAEDMEGTTFPFPDFFTQDLICNPNSLDMALEFYDMDSSCPGSELQSPSFLSTSNAVSSNFNTTHTPTSIPDIVLTAPRGEESLMKQDFVNDPSSALAMSGCFDNDFLPAEEALRAGLDPIDFDGLQILTDPDISVITDPAMEETFRLDFS</sequence>
<evidence type="ECO:0000259" key="13">
    <source>
        <dbReference type="Pfam" id="PF12886"/>
    </source>
</evidence>
<comment type="subcellular location">
    <subcellularLocation>
        <location evidence="2">Cytoplasm</location>
    </subcellularLocation>
    <subcellularLocation>
        <location evidence="1">Nucleus</location>
    </subcellularLocation>
</comment>